<dbReference type="EMBL" id="CAKOFQ010006936">
    <property type="protein sequence ID" value="CAH1983313.1"/>
    <property type="molecule type" value="Genomic_DNA"/>
</dbReference>
<accession>A0A9P0L1A2</accession>
<gene>
    <name evidence="2" type="ORF">ACAOBT_LOCUS15495</name>
</gene>
<evidence type="ECO:0000256" key="1">
    <source>
        <dbReference type="SAM" id="Coils"/>
    </source>
</evidence>
<reference evidence="2" key="1">
    <citation type="submission" date="2022-03" db="EMBL/GenBank/DDBJ databases">
        <authorList>
            <person name="Sayadi A."/>
        </authorList>
    </citation>
    <scope>NUCLEOTIDE SEQUENCE</scope>
</reference>
<evidence type="ECO:0000313" key="3">
    <source>
        <dbReference type="Proteomes" id="UP001152888"/>
    </source>
</evidence>
<comment type="caution">
    <text evidence="2">The sequence shown here is derived from an EMBL/GenBank/DDBJ whole genome shotgun (WGS) entry which is preliminary data.</text>
</comment>
<sequence>MMVLRKKSEDEKQKLTKKLEYLRNKYDSYKYAEVKEAEKKTGEMEKIQQQIKTINEEAQKYRDEQATQEEALKSLAEGLMGLYLCLNPLGMPDTRAIVTLQKVKDELKVVMRKLEPDRSHLEIKPEDLVRSRIR</sequence>
<dbReference type="AlphaFoldDB" id="A0A9P0L1A2"/>
<organism evidence="2 3">
    <name type="scientific">Acanthoscelides obtectus</name>
    <name type="common">Bean weevil</name>
    <name type="synonym">Bruchus obtectus</name>
    <dbReference type="NCBI Taxonomy" id="200917"/>
    <lineage>
        <taxon>Eukaryota</taxon>
        <taxon>Metazoa</taxon>
        <taxon>Ecdysozoa</taxon>
        <taxon>Arthropoda</taxon>
        <taxon>Hexapoda</taxon>
        <taxon>Insecta</taxon>
        <taxon>Pterygota</taxon>
        <taxon>Neoptera</taxon>
        <taxon>Endopterygota</taxon>
        <taxon>Coleoptera</taxon>
        <taxon>Polyphaga</taxon>
        <taxon>Cucujiformia</taxon>
        <taxon>Chrysomeloidea</taxon>
        <taxon>Chrysomelidae</taxon>
        <taxon>Bruchinae</taxon>
        <taxon>Bruchini</taxon>
        <taxon>Acanthoscelides</taxon>
    </lineage>
</organism>
<proteinExistence type="predicted"/>
<feature type="coiled-coil region" evidence="1">
    <location>
        <begin position="5"/>
        <end position="71"/>
    </location>
</feature>
<dbReference type="Proteomes" id="UP001152888">
    <property type="component" value="Unassembled WGS sequence"/>
</dbReference>
<evidence type="ECO:0000313" key="2">
    <source>
        <dbReference type="EMBL" id="CAH1983313.1"/>
    </source>
</evidence>
<protein>
    <submittedName>
        <fullName evidence="2">Uncharacterized protein</fullName>
    </submittedName>
</protein>
<keyword evidence="1" id="KW-0175">Coiled coil</keyword>
<dbReference type="OrthoDB" id="10255247at2759"/>
<keyword evidence="3" id="KW-1185">Reference proteome</keyword>
<name>A0A9P0L1A2_ACAOB</name>